<dbReference type="EMBL" id="NIBG01000006">
    <property type="protein sequence ID" value="PAB59619.1"/>
    <property type="molecule type" value="Genomic_DNA"/>
</dbReference>
<dbReference type="InterPro" id="IPR017439">
    <property type="entry name" value="Amidohydrolase"/>
</dbReference>
<keyword evidence="1" id="KW-0378">Hydrolase</keyword>
<keyword evidence="5" id="KW-1185">Reference proteome</keyword>
<evidence type="ECO:0000256" key="2">
    <source>
        <dbReference type="PIRSR" id="PIRSR005962-1"/>
    </source>
</evidence>
<dbReference type="CDD" id="cd08019">
    <property type="entry name" value="M20_Acy1-like"/>
    <property type="match status" value="1"/>
</dbReference>
<dbReference type="Pfam" id="PF07687">
    <property type="entry name" value="M20_dimer"/>
    <property type="match status" value="1"/>
</dbReference>
<dbReference type="NCBIfam" id="TIGR01891">
    <property type="entry name" value="amidohydrolases"/>
    <property type="match status" value="1"/>
</dbReference>
<dbReference type="Proteomes" id="UP000216024">
    <property type="component" value="Unassembled WGS sequence"/>
</dbReference>
<name>A0A267MJ70_9FIRM</name>
<dbReference type="InterPro" id="IPR036264">
    <property type="entry name" value="Bact_exopeptidase_dim_dom"/>
</dbReference>
<proteinExistence type="predicted"/>
<dbReference type="RefSeq" id="WP_095132990.1">
    <property type="nucleotide sequence ID" value="NZ_NIBG01000006.1"/>
</dbReference>
<reference evidence="4 5" key="1">
    <citation type="submission" date="2017-06" db="EMBL/GenBank/DDBJ databases">
        <title>Draft genome sequence of anaerobic fermentative bacterium Anaeromicrobium sediminis DY2726D isolated from West Pacific Ocean sediments.</title>
        <authorList>
            <person name="Zeng X."/>
        </authorList>
    </citation>
    <scope>NUCLEOTIDE SEQUENCE [LARGE SCALE GENOMIC DNA]</scope>
    <source>
        <strain evidence="4 5">DY2726D</strain>
    </source>
</reference>
<dbReference type="FunFam" id="3.30.70.360:FF:000001">
    <property type="entry name" value="N-acetyldiaminopimelate deacetylase"/>
    <property type="match status" value="1"/>
</dbReference>
<sequence>MDYKKILEMQKDYVIKLRRDFHANPELSWKEFRTSKRIKEELENMGISYVEMAGTGVVGTINGNLPGKTIALRGDMDALEVTEKNEIEYKSQNPGVMHACGHDGHTAMLLGAARALNEVKDKINGSIKLIFQPAEEMVQGAKKMIEEGVLEGVDGILGIHLWSDMKTGKISVDPGPRMASGDHVIIDIIGKGGHGSMPHQGVDAIVAASDLVMNTQSIISREINPLDPVVFTIGEIKAGTRFNVMAGEVHLEGTTRCFDPEIRAKLPHIIERYAHYAASTYRAEARLKYIHGTPPTINHERCSSLAKETVLSMVGEGGLINLEKTTGSEDMAYYLEKIPGLIAFVGSGNDEKEANFPHHHPKFNLDEDSLAIGTELYFKFAIDFLGKF</sequence>
<feature type="binding site" evidence="2">
    <location>
        <position position="100"/>
    </location>
    <ligand>
        <name>Mn(2+)</name>
        <dbReference type="ChEBI" id="CHEBI:29035"/>
        <label>2</label>
    </ligand>
</feature>
<evidence type="ECO:0000259" key="3">
    <source>
        <dbReference type="Pfam" id="PF07687"/>
    </source>
</evidence>
<gene>
    <name evidence="4" type="ORF">CCE28_08600</name>
</gene>
<evidence type="ECO:0000256" key="1">
    <source>
        <dbReference type="ARBA" id="ARBA00022801"/>
    </source>
</evidence>
<dbReference type="OrthoDB" id="9776731at2"/>
<evidence type="ECO:0000313" key="5">
    <source>
        <dbReference type="Proteomes" id="UP000216024"/>
    </source>
</evidence>
<dbReference type="GO" id="GO:0046872">
    <property type="term" value="F:metal ion binding"/>
    <property type="evidence" value="ECO:0007669"/>
    <property type="project" value="UniProtKB-KW"/>
</dbReference>
<dbReference type="Gene3D" id="3.30.70.360">
    <property type="match status" value="1"/>
</dbReference>
<dbReference type="SUPFAM" id="SSF53187">
    <property type="entry name" value="Zn-dependent exopeptidases"/>
    <property type="match status" value="1"/>
</dbReference>
<feature type="binding site" evidence="2">
    <location>
        <position position="136"/>
    </location>
    <ligand>
        <name>Mn(2+)</name>
        <dbReference type="ChEBI" id="CHEBI:29035"/>
        <label>2</label>
    </ligand>
</feature>
<comment type="cofactor">
    <cofactor evidence="2">
        <name>Mn(2+)</name>
        <dbReference type="ChEBI" id="CHEBI:29035"/>
    </cofactor>
    <text evidence="2">The Mn(2+) ion enhances activity.</text>
</comment>
<dbReference type="InterPro" id="IPR011650">
    <property type="entry name" value="Peptidase_M20_dimer"/>
</dbReference>
<dbReference type="Gene3D" id="3.40.630.10">
    <property type="entry name" value="Zn peptidases"/>
    <property type="match status" value="1"/>
</dbReference>
<keyword evidence="2" id="KW-0479">Metal-binding</keyword>
<comment type="caution">
    <text evidence="4">The sequence shown here is derived from an EMBL/GenBank/DDBJ whole genome shotgun (WGS) entry which is preliminary data.</text>
</comment>
<dbReference type="InterPro" id="IPR002933">
    <property type="entry name" value="Peptidase_M20"/>
</dbReference>
<dbReference type="GO" id="GO:0019877">
    <property type="term" value="P:diaminopimelate biosynthetic process"/>
    <property type="evidence" value="ECO:0007669"/>
    <property type="project" value="UniProtKB-ARBA"/>
</dbReference>
<dbReference type="SUPFAM" id="SSF55031">
    <property type="entry name" value="Bacterial exopeptidase dimerisation domain"/>
    <property type="match status" value="1"/>
</dbReference>
<feature type="domain" description="Peptidase M20 dimerisation" evidence="3">
    <location>
        <begin position="185"/>
        <end position="278"/>
    </location>
</feature>
<protein>
    <submittedName>
        <fullName evidence="4">Peptidase M20</fullName>
    </submittedName>
</protein>
<accession>A0A267MJ70</accession>
<feature type="binding site" evidence="2">
    <location>
        <position position="160"/>
    </location>
    <ligand>
        <name>Mn(2+)</name>
        <dbReference type="ChEBI" id="CHEBI:29035"/>
        <label>2</label>
    </ligand>
</feature>
<dbReference type="Pfam" id="PF01546">
    <property type="entry name" value="Peptidase_M20"/>
    <property type="match status" value="1"/>
</dbReference>
<dbReference type="PANTHER" id="PTHR11014">
    <property type="entry name" value="PEPTIDASE M20 FAMILY MEMBER"/>
    <property type="match status" value="1"/>
</dbReference>
<feature type="binding site" evidence="2">
    <location>
        <position position="359"/>
    </location>
    <ligand>
        <name>Mn(2+)</name>
        <dbReference type="ChEBI" id="CHEBI:29035"/>
        <label>2</label>
    </ligand>
</feature>
<feature type="binding site" evidence="2">
    <location>
        <position position="102"/>
    </location>
    <ligand>
        <name>Mn(2+)</name>
        <dbReference type="ChEBI" id="CHEBI:29035"/>
        <label>2</label>
    </ligand>
</feature>
<dbReference type="PIRSF" id="PIRSF005962">
    <property type="entry name" value="Pept_M20D_amidohydro"/>
    <property type="match status" value="1"/>
</dbReference>
<evidence type="ECO:0000313" key="4">
    <source>
        <dbReference type="EMBL" id="PAB59619.1"/>
    </source>
</evidence>
<dbReference type="PANTHER" id="PTHR11014:SF63">
    <property type="entry name" value="METALLOPEPTIDASE, PUTATIVE (AFU_ORTHOLOGUE AFUA_6G09600)-RELATED"/>
    <property type="match status" value="1"/>
</dbReference>
<organism evidence="4 5">
    <name type="scientific">Anaeromicrobium sediminis</name>
    <dbReference type="NCBI Taxonomy" id="1478221"/>
    <lineage>
        <taxon>Bacteria</taxon>
        <taxon>Bacillati</taxon>
        <taxon>Bacillota</taxon>
        <taxon>Clostridia</taxon>
        <taxon>Peptostreptococcales</taxon>
        <taxon>Thermotaleaceae</taxon>
        <taxon>Anaeromicrobium</taxon>
    </lineage>
</organism>
<keyword evidence="2" id="KW-0464">Manganese</keyword>
<dbReference type="AlphaFoldDB" id="A0A267MJ70"/>
<dbReference type="GO" id="GO:0050118">
    <property type="term" value="F:N-acetyldiaminopimelate deacetylase activity"/>
    <property type="evidence" value="ECO:0007669"/>
    <property type="project" value="UniProtKB-ARBA"/>
</dbReference>